<accession>A0A5B0SF88</accession>
<feature type="compositionally biased region" description="Low complexity" evidence="1">
    <location>
        <begin position="1"/>
        <end position="13"/>
    </location>
</feature>
<comment type="caution">
    <text evidence="2">The sequence shown here is derived from an EMBL/GenBank/DDBJ whole genome shotgun (WGS) entry which is preliminary data.</text>
</comment>
<organism evidence="2 3">
    <name type="scientific">Puccinia graminis f. sp. tritici</name>
    <dbReference type="NCBI Taxonomy" id="56615"/>
    <lineage>
        <taxon>Eukaryota</taxon>
        <taxon>Fungi</taxon>
        <taxon>Dikarya</taxon>
        <taxon>Basidiomycota</taxon>
        <taxon>Pucciniomycotina</taxon>
        <taxon>Pucciniomycetes</taxon>
        <taxon>Pucciniales</taxon>
        <taxon>Pucciniaceae</taxon>
        <taxon>Puccinia</taxon>
    </lineage>
</organism>
<gene>
    <name evidence="2" type="ORF">PGTUg99_034174</name>
</gene>
<name>A0A5B0SF88_PUCGR</name>
<evidence type="ECO:0000256" key="1">
    <source>
        <dbReference type="SAM" id="MobiDB-lite"/>
    </source>
</evidence>
<dbReference type="EMBL" id="VDEP01000035">
    <property type="protein sequence ID" value="KAA1136507.1"/>
    <property type="molecule type" value="Genomic_DNA"/>
</dbReference>
<evidence type="ECO:0000313" key="2">
    <source>
        <dbReference type="EMBL" id="KAA1136507.1"/>
    </source>
</evidence>
<feature type="region of interest" description="Disordered" evidence="1">
    <location>
        <begin position="1"/>
        <end position="76"/>
    </location>
</feature>
<feature type="compositionally biased region" description="Polar residues" evidence="1">
    <location>
        <begin position="20"/>
        <end position="33"/>
    </location>
</feature>
<protein>
    <submittedName>
        <fullName evidence="2">Uncharacterized protein</fullName>
    </submittedName>
</protein>
<dbReference type="AlphaFoldDB" id="A0A5B0SF88"/>
<sequence length="287" mass="31619">MSNSSQSDNDNGSPVRPAGSNRTNRSNQSNLPSHRTRPYPATLSQNGGGRQANSNRTSRPGPPSPPARPSGGGMACLFGRPGVSNVPLWPPSVVPFETRERNFDEAYVELLGHAYDLRAPYMDFAEDLVQVPSPRQYSVLPYSVLSICQAVESIIRWRDGTQNAPAAPAAIPLSVQARIYPYQNHFKTFDQNRAKEVLMCPVLDVYSSNPVRGAPPAGGTLMDQVLDHLRVQLDEFKLNYLPVRFITGELSALASINAEVRDRLKHEQGAMRNLVSTQLILSLWAVR</sequence>
<proteinExistence type="predicted"/>
<dbReference type="Proteomes" id="UP000325313">
    <property type="component" value="Unassembled WGS sequence"/>
</dbReference>
<evidence type="ECO:0000313" key="3">
    <source>
        <dbReference type="Proteomes" id="UP000325313"/>
    </source>
</evidence>
<reference evidence="2 3" key="1">
    <citation type="submission" date="2019-05" db="EMBL/GenBank/DDBJ databases">
        <title>Emergence of the Ug99 lineage of the wheat stem rust pathogen through somatic hybridization.</title>
        <authorList>
            <person name="Li F."/>
            <person name="Upadhyaya N.M."/>
            <person name="Sperschneider J."/>
            <person name="Matny O."/>
            <person name="Nguyen-Phuc H."/>
            <person name="Mago R."/>
            <person name="Raley C."/>
            <person name="Miller M.E."/>
            <person name="Silverstein K.A.T."/>
            <person name="Henningsen E."/>
            <person name="Hirsch C.D."/>
            <person name="Visser B."/>
            <person name="Pretorius Z.A."/>
            <person name="Steffenson B.J."/>
            <person name="Schwessinger B."/>
            <person name="Dodds P.N."/>
            <person name="Figueroa M."/>
        </authorList>
    </citation>
    <scope>NUCLEOTIDE SEQUENCE [LARGE SCALE GENOMIC DNA]</scope>
    <source>
        <strain evidence="2 3">Ug99</strain>
    </source>
</reference>